<dbReference type="SMART" id="SM00357">
    <property type="entry name" value="CSP"/>
    <property type="match status" value="1"/>
</dbReference>
<dbReference type="GO" id="GO:0008186">
    <property type="term" value="F:ATP-dependent activity, acting on RNA"/>
    <property type="evidence" value="ECO:0007669"/>
    <property type="project" value="UniProtKB-UniRule"/>
</dbReference>
<feature type="binding site" evidence="9">
    <location>
        <position position="212"/>
    </location>
    <ligand>
        <name>ATP</name>
        <dbReference type="ChEBI" id="CHEBI:30616"/>
    </ligand>
</feature>
<dbReference type="HAMAP" id="MF_01884">
    <property type="entry name" value="Rho"/>
    <property type="match status" value="1"/>
</dbReference>
<evidence type="ECO:0000313" key="14">
    <source>
        <dbReference type="Proteomes" id="UP000580517"/>
    </source>
</evidence>
<dbReference type="InterPro" id="IPR027417">
    <property type="entry name" value="P-loop_NTPase"/>
</dbReference>
<dbReference type="InterPro" id="IPR003593">
    <property type="entry name" value="AAA+_ATPase"/>
</dbReference>
<feature type="binding site" evidence="9">
    <location>
        <begin position="169"/>
        <end position="174"/>
    </location>
    <ligand>
        <name>ATP</name>
        <dbReference type="ChEBI" id="CHEBI:30616"/>
    </ligand>
</feature>
<dbReference type="Proteomes" id="UP000580517">
    <property type="component" value="Unassembled WGS sequence"/>
</dbReference>
<dbReference type="GO" id="GO:0005524">
    <property type="term" value="F:ATP binding"/>
    <property type="evidence" value="ECO:0007669"/>
    <property type="project" value="UniProtKB-UniRule"/>
</dbReference>
<organism evidence="13 14">
    <name type="scientific">Allopusillimonas soli</name>
    <dbReference type="NCBI Taxonomy" id="659016"/>
    <lineage>
        <taxon>Bacteria</taxon>
        <taxon>Pseudomonadati</taxon>
        <taxon>Pseudomonadota</taxon>
        <taxon>Betaproteobacteria</taxon>
        <taxon>Burkholderiales</taxon>
        <taxon>Alcaligenaceae</taxon>
        <taxon>Allopusillimonas</taxon>
    </lineage>
</organism>
<dbReference type="Pfam" id="PF00006">
    <property type="entry name" value="ATP-synt_ab"/>
    <property type="match status" value="1"/>
</dbReference>
<dbReference type="GO" id="GO:0006353">
    <property type="term" value="P:DNA-templated transcription termination"/>
    <property type="evidence" value="ECO:0007669"/>
    <property type="project" value="UniProtKB-UniRule"/>
</dbReference>
<dbReference type="InterPro" id="IPR041703">
    <property type="entry name" value="Rho_factor_ATP-bd"/>
</dbReference>
<name>A0A853FDV3_9BURK</name>
<evidence type="ECO:0000256" key="6">
    <source>
        <dbReference type="ARBA" id="ARBA00022884"/>
    </source>
</evidence>
<dbReference type="InterPro" id="IPR012340">
    <property type="entry name" value="NA-bd_OB-fold"/>
</dbReference>
<keyword evidence="1 9" id="KW-0806">Transcription termination</keyword>
<dbReference type="EC" id="3.6.4.-" evidence="9 10"/>
<dbReference type="GO" id="GO:0003723">
    <property type="term" value="F:RNA binding"/>
    <property type="evidence" value="ECO:0007669"/>
    <property type="project" value="UniProtKB-UniRule"/>
</dbReference>
<comment type="caution">
    <text evidence="9">Lacks conserved residue(s) required for the propagation of feature annotation.</text>
</comment>
<evidence type="ECO:0000256" key="9">
    <source>
        <dbReference type="HAMAP-Rule" id="MF_01884"/>
    </source>
</evidence>
<proteinExistence type="inferred from homology"/>
<dbReference type="Pfam" id="PF07498">
    <property type="entry name" value="Rho_N"/>
    <property type="match status" value="1"/>
</dbReference>
<dbReference type="SUPFAM" id="SSF52540">
    <property type="entry name" value="P-loop containing nucleoside triphosphate hydrolases"/>
    <property type="match status" value="1"/>
</dbReference>
<evidence type="ECO:0000256" key="1">
    <source>
        <dbReference type="ARBA" id="ARBA00022472"/>
    </source>
</evidence>
<reference evidence="13 14" key="1">
    <citation type="submission" date="2020-07" db="EMBL/GenBank/DDBJ databases">
        <title>Taxonomic revisions and descriptions of new bacterial species based on genomic comparisons in the high-G+C-content subgroup of the family Alcaligenaceae.</title>
        <authorList>
            <person name="Szabo A."/>
            <person name="Felfoldi T."/>
        </authorList>
    </citation>
    <scope>NUCLEOTIDE SEQUENCE [LARGE SCALE GENOMIC DNA]</scope>
    <source>
        <strain evidence="13 14">DSM 25264</strain>
    </source>
</reference>
<dbReference type="RefSeq" id="WP_129968924.1">
    <property type="nucleotide sequence ID" value="NZ_JACCEW010000002.1"/>
</dbReference>
<evidence type="ECO:0000259" key="12">
    <source>
        <dbReference type="PROSITE" id="PS51856"/>
    </source>
</evidence>
<feature type="binding site" evidence="9">
    <location>
        <begin position="181"/>
        <end position="186"/>
    </location>
    <ligand>
        <name>ATP</name>
        <dbReference type="ChEBI" id="CHEBI:30616"/>
    </ligand>
</feature>
<dbReference type="FunFam" id="2.40.50.140:FF:000010">
    <property type="entry name" value="Transcription termination factor Rho"/>
    <property type="match status" value="1"/>
</dbReference>
<dbReference type="InterPro" id="IPR011129">
    <property type="entry name" value="CSD"/>
</dbReference>
<evidence type="ECO:0000256" key="11">
    <source>
        <dbReference type="PROSITE-ProRule" id="PRU01203"/>
    </source>
</evidence>
<dbReference type="PANTHER" id="PTHR46425:SF1">
    <property type="entry name" value="TRANSCRIPTION TERMINATION FACTOR RHO"/>
    <property type="match status" value="1"/>
</dbReference>
<comment type="subunit">
    <text evidence="9">Homohexamer. The homohexamer assembles into an open ring structure.</text>
</comment>
<keyword evidence="8 9" id="KW-0804">Transcription</keyword>
<comment type="similarity">
    <text evidence="9 11">Belongs to the Rho family.</text>
</comment>
<comment type="caution">
    <text evidence="13">The sequence shown here is derived from an EMBL/GenBank/DDBJ whole genome shotgun (WGS) entry which is preliminary data.</text>
</comment>
<keyword evidence="3 9" id="KW-0378">Hydrolase</keyword>
<protein>
    <recommendedName>
        <fullName evidence="9 10">Transcription termination factor Rho</fullName>
        <ecNumber evidence="9 10">3.6.4.-</ecNumber>
    </recommendedName>
    <alternativeName>
        <fullName evidence="9">ATP-dependent helicase Rho</fullName>
    </alternativeName>
</protein>
<feature type="domain" description="Rho RNA-BD" evidence="12">
    <location>
        <begin position="48"/>
        <end position="123"/>
    </location>
</feature>
<keyword evidence="7 9" id="KW-0805">Transcription regulation</keyword>
<dbReference type="InterPro" id="IPR011113">
    <property type="entry name" value="Rho_RNA-bd"/>
</dbReference>
<dbReference type="AlphaFoldDB" id="A0A853FDV3"/>
<dbReference type="SMART" id="SM00382">
    <property type="entry name" value="AAA"/>
    <property type="match status" value="1"/>
</dbReference>
<dbReference type="CDD" id="cd01128">
    <property type="entry name" value="rho_factor_C"/>
    <property type="match status" value="1"/>
</dbReference>
<evidence type="ECO:0000256" key="5">
    <source>
        <dbReference type="ARBA" id="ARBA00022840"/>
    </source>
</evidence>
<dbReference type="Gene3D" id="2.40.50.140">
    <property type="entry name" value="Nucleic acid-binding proteins"/>
    <property type="match status" value="1"/>
</dbReference>
<dbReference type="SUPFAM" id="SSF50249">
    <property type="entry name" value="Nucleic acid-binding proteins"/>
    <property type="match status" value="1"/>
</dbReference>
<dbReference type="SMART" id="SM00959">
    <property type="entry name" value="Rho_N"/>
    <property type="match status" value="1"/>
</dbReference>
<dbReference type="InterPro" id="IPR011112">
    <property type="entry name" value="Rho-like_N"/>
</dbReference>
<dbReference type="GO" id="GO:0004386">
    <property type="term" value="F:helicase activity"/>
    <property type="evidence" value="ECO:0007669"/>
    <property type="project" value="UniProtKB-UniRule"/>
</dbReference>
<dbReference type="Gene3D" id="1.10.720.10">
    <property type="match status" value="1"/>
</dbReference>
<dbReference type="NCBIfam" id="NF006886">
    <property type="entry name" value="PRK09376.1"/>
    <property type="match status" value="1"/>
</dbReference>
<evidence type="ECO:0000256" key="7">
    <source>
        <dbReference type="ARBA" id="ARBA00023015"/>
    </source>
</evidence>
<dbReference type="Gene3D" id="3.40.50.300">
    <property type="entry name" value="P-loop containing nucleotide triphosphate hydrolases"/>
    <property type="match status" value="1"/>
</dbReference>
<evidence type="ECO:0000313" key="13">
    <source>
        <dbReference type="EMBL" id="NYT37010.1"/>
    </source>
</evidence>
<keyword evidence="4 9" id="KW-0347">Helicase</keyword>
<keyword evidence="5 9" id="KW-0067">ATP-binding</keyword>
<accession>A0A853FDV3</accession>
<gene>
    <name evidence="9 13" type="primary">rho</name>
    <name evidence="13" type="ORF">H0A68_09005</name>
</gene>
<dbReference type="OrthoDB" id="9805197at2"/>
<keyword evidence="14" id="KW-1185">Reference proteome</keyword>
<comment type="function">
    <text evidence="9">Facilitates transcription termination by a mechanism that involves Rho binding to the nascent RNA, activation of Rho's RNA-dependent ATPase activity, and release of the mRNA from the DNA template.</text>
</comment>
<dbReference type="PROSITE" id="PS51856">
    <property type="entry name" value="RHO_RNA_BD"/>
    <property type="match status" value="1"/>
</dbReference>
<keyword evidence="6 9" id="KW-0694">RNA-binding</keyword>
<evidence type="ECO:0000256" key="10">
    <source>
        <dbReference type="NCBIfam" id="TIGR00767"/>
    </source>
</evidence>
<dbReference type="EMBL" id="JACCEW010000002">
    <property type="protein sequence ID" value="NYT37010.1"/>
    <property type="molecule type" value="Genomic_DNA"/>
</dbReference>
<dbReference type="GO" id="GO:0016787">
    <property type="term" value="F:hydrolase activity"/>
    <property type="evidence" value="ECO:0007669"/>
    <property type="project" value="UniProtKB-KW"/>
</dbReference>
<evidence type="ECO:0000256" key="8">
    <source>
        <dbReference type="ARBA" id="ARBA00023163"/>
    </source>
</evidence>
<dbReference type="SUPFAM" id="SSF68912">
    <property type="entry name" value="Rho N-terminal domain-like"/>
    <property type="match status" value="1"/>
</dbReference>
<dbReference type="GO" id="GO:0005829">
    <property type="term" value="C:cytosol"/>
    <property type="evidence" value="ECO:0007669"/>
    <property type="project" value="UniProtKB-ARBA"/>
</dbReference>
<dbReference type="CDD" id="cd04459">
    <property type="entry name" value="Rho_CSD"/>
    <property type="match status" value="1"/>
</dbReference>
<evidence type="ECO:0000256" key="3">
    <source>
        <dbReference type="ARBA" id="ARBA00022801"/>
    </source>
</evidence>
<dbReference type="NCBIfam" id="TIGR00767">
    <property type="entry name" value="rho"/>
    <property type="match status" value="1"/>
</dbReference>
<dbReference type="PANTHER" id="PTHR46425">
    <property type="entry name" value="TRANSCRIPTION TERMINATION FACTOR RHO"/>
    <property type="match status" value="1"/>
</dbReference>
<dbReference type="FunFam" id="3.40.50.300:FF:000072">
    <property type="entry name" value="Transcription termination factor Rho"/>
    <property type="match status" value="1"/>
</dbReference>
<dbReference type="InterPro" id="IPR000194">
    <property type="entry name" value="ATPase_F1/V1/A1_a/bsu_nucl-bd"/>
</dbReference>
<dbReference type="InterPro" id="IPR004665">
    <property type="entry name" value="Term_rho"/>
</dbReference>
<evidence type="ECO:0000256" key="4">
    <source>
        <dbReference type="ARBA" id="ARBA00022806"/>
    </source>
</evidence>
<sequence>MHLNELKTQHVSKLLEMAAELEIDNASRLRKQELMFAIMKRRAKQGEQIFGDGVLEVLPDGFGFLRSPDTSYLASTDDIYISPSQIRRFNLHTGDSIEGEVRTPKDGERYFALVKVDKVNGMQPEAIKHRIMFENLTPLHPDEVMTLERNIKSEENITGRILDIFAPLGKGQRALIVASPKSGKTVMMQHIAHAITTNYPDAFMIVLLVDERPEEVTEMQRTVRGEVVASTFDEPATRHVQVAEMVIEKAKRLVELKKDVVILLDSITRLARAYNTVVPASGKVLTGGVDANALQRPKRFFGAARNLEEGGSLTIIGTALVETGSRMDEVIYEEFKGTGNSEVHLERRLAEKRVYPAINLNKSGTRREELLIKPELLQKVWVLRKFIHDMDEIEAMEFILDKIRATKTNAEFFDMMKK</sequence>
<dbReference type="InterPro" id="IPR036269">
    <property type="entry name" value="Rho_N_sf"/>
</dbReference>
<dbReference type="Pfam" id="PF07497">
    <property type="entry name" value="Rho_RNA_bind"/>
    <property type="match status" value="1"/>
</dbReference>
<keyword evidence="2 9" id="KW-0547">Nucleotide-binding</keyword>
<evidence type="ECO:0000256" key="2">
    <source>
        <dbReference type="ARBA" id="ARBA00022741"/>
    </source>
</evidence>